<reference evidence="1 2" key="1">
    <citation type="submission" date="2019-02" db="EMBL/GenBank/DDBJ databases">
        <title>Genome sequencing of the rare red list fungi Antrodiella citrinella (Flaviporus citrinellus).</title>
        <authorList>
            <person name="Buettner E."/>
            <person name="Kellner H."/>
        </authorList>
    </citation>
    <scope>NUCLEOTIDE SEQUENCE [LARGE SCALE GENOMIC DNA]</scope>
    <source>
        <strain evidence="1 2">DSM 108506</strain>
    </source>
</reference>
<dbReference type="OrthoDB" id="7318948at2759"/>
<dbReference type="EMBL" id="SGPM01000001">
    <property type="protein sequence ID" value="THH34037.1"/>
    <property type="molecule type" value="Genomic_DNA"/>
</dbReference>
<proteinExistence type="predicted"/>
<accession>A0A4S4N715</accession>
<comment type="caution">
    <text evidence="1">The sequence shown here is derived from an EMBL/GenBank/DDBJ whole genome shotgun (WGS) entry which is preliminary data.</text>
</comment>
<protein>
    <submittedName>
        <fullName evidence="1">Uncharacterized protein</fullName>
    </submittedName>
</protein>
<gene>
    <name evidence="1" type="ORF">EUX98_g149</name>
</gene>
<dbReference type="Proteomes" id="UP000308730">
    <property type="component" value="Unassembled WGS sequence"/>
</dbReference>
<evidence type="ECO:0000313" key="2">
    <source>
        <dbReference type="Proteomes" id="UP000308730"/>
    </source>
</evidence>
<name>A0A4S4N715_9APHY</name>
<evidence type="ECO:0000313" key="1">
    <source>
        <dbReference type="EMBL" id="THH34037.1"/>
    </source>
</evidence>
<sequence>MDPDKLAREDKPFFSTNLVHKARVLSIAWLGHDMLISHGAPAPMRTYRGGEDENEFYDEPGAVVIWRWLGFDRFMPAEKPMQKVMRGCASDYKGSRQ</sequence>
<organism evidence="1 2">
    <name type="scientific">Antrodiella citrinella</name>
    <dbReference type="NCBI Taxonomy" id="2447956"/>
    <lineage>
        <taxon>Eukaryota</taxon>
        <taxon>Fungi</taxon>
        <taxon>Dikarya</taxon>
        <taxon>Basidiomycota</taxon>
        <taxon>Agaricomycotina</taxon>
        <taxon>Agaricomycetes</taxon>
        <taxon>Polyporales</taxon>
        <taxon>Steccherinaceae</taxon>
        <taxon>Antrodiella</taxon>
    </lineage>
</organism>
<dbReference type="AlphaFoldDB" id="A0A4S4N715"/>
<keyword evidence="2" id="KW-1185">Reference proteome</keyword>